<dbReference type="AlphaFoldDB" id="A0AAD5R2Q5"/>
<gene>
    <name evidence="2" type="ORF">KIN20_029504</name>
</gene>
<evidence type="ECO:0000313" key="3">
    <source>
        <dbReference type="Proteomes" id="UP001196413"/>
    </source>
</evidence>
<dbReference type="Proteomes" id="UP001196413">
    <property type="component" value="Unassembled WGS sequence"/>
</dbReference>
<proteinExistence type="predicted"/>
<sequence length="138" mass="15944">MENNVKEELDKRRKAAWAAFSRTHRPNNGPQIMSLSFQFSSPHSALLRSDTQANTSTTSRLQRMAHRALERCLLRICRHSQHLAGLRSSGDRRAKRTMEWTPNTVSYTSPRLKWKVGEEAEEKKEEKLSPKIRSQAID</sequence>
<dbReference type="EMBL" id="JAHQIW010006175">
    <property type="protein sequence ID" value="KAJ1368379.1"/>
    <property type="molecule type" value="Genomic_DNA"/>
</dbReference>
<evidence type="ECO:0000313" key="2">
    <source>
        <dbReference type="EMBL" id="KAJ1368379.1"/>
    </source>
</evidence>
<keyword evidence="3" id="KW-1185">Reference proteome</keyword>
<reference evidence="2" key="1">
    <citation type="submission" date="2021-06" db="EMBL/GenBank/DDBJ databases">
        <title>Parelaphostrongylus tenuis whole genome reference sequence.</title>
        <authorList>
            <person name="Garwood T.J."/>
            <person name="Larsen P.A."/>
            <person name="Fountain-Jones N.M."/>
            <person name="Garbe J.R."/>
            <person name="Macchietto M.G."/>
            <person name="Kania S.A."/>
            <person name="Gerhold R.W."/>
            <person name="Richards J.E."/>
            <person name="Wolf T.M."/>
        </authorList>
    </citation>
    <scope>NUCLEOTIDE SEQUENCE</scope>
    <source>
        <strain evidence="2">MNPRO001-30</strain>
        <tissue evidence="2">Meninges</tissue>
    </source>
</reference>
<name>A0AAD5R2Q5_PARTN</name>
<comment type="caution">
    <text evidence="2">The sequence shown here is derived from an EMBL/GenBank/DDBJ whole genome shotgun (WGS) entry which is preliminary data.</text>
</comment>
<feature type="region of interest" description="Disordered" evidence="1">
    <location>
        <begin position="115"/>
        <end position="138"/>
    </location>
</feature>
<accession>A0AAD5R2Q5</accession>
<feature type="compositionally biased region" description="Basic and acidic residues" evidence="1">
    <location>
        <begin position="115"/>
        <end position="129"/>
    </location>
</feature>
<organism evidence="2 3">
    <name type="scientific">Parelaphostrongylus tenuis</name>
    <name type="common">Meningeal worm</name>
    <dbReference type="NCBI Taxonomy" id="148309"/>
    <lineage>
        <taxon>Eukaryota</taxon>
        <taxon>Metazoa</taxon>
        <taxon>Ecdysozoa</taxon>
        <taxon>Nematoda</taxon>
        <taxon>Chromadorea</taxon>
        <taxon>Rhabditida</taxon>
        <taxon>Rhabditina</taxon>
        <taxon>Rhabditomorpha</taxon>
        <taxon>Strongyloidea</taxon>
        <taxon>Metastrongylidae</taxon>
        <taxon>Parelaphostrongylus</taxon>
    </lineage>
</organism>
<evidence type="ECO:0000256" key="1">
    <source>
        <dbReference type="SAM" id="MobiDB-lite"/>
    </source>
</evidence>
<protein>
    <submittedName>
        <fullName evidence="2">Uncharacterized protein</fullName>
    </submittedName>
</protein>